<evidence type="ECO:0000256" key="2">
    <source>
        <dbReference type="ARBA" id="ARBA00022692"/>
    </source>
</evidence>
<evidence type="ECO:0000259" key="6">
    <source>
        <dbReference type="PROSITE" id="PS51380"/>
    </source>
</evidence>
<dbReference type="Pfam" id="PF03124">
    <property type="entry name" value="EXS"/>
    <property type="match status" value="1"/>
</dbReference>
<sequence>MKSEHQWNSTIVPVSKQIRTIIIFKLSVFKLLERHRVTFSLGFFVGCTITLIFALVLLIRARHILNKEGQKQYMVTMFPLYSLFAFIILHMFMYAANIYFWRRYRVNYPFIFGFKEGSALGYREVLLVAFGFAVLALASILANLDMEMDPKTGDYKRFTELLPLGVVVLAFVIIICPRFFKLTCVFHCICAPLYKVALGDFLLADQLTTIIPYWSRLLQCLRRLVEENDGMQGLNGLKYFATIVAVTTRTAYSRSRDSTEWYIISWVASGVAAASGTYWDLVLDWGLLQRNSKNRWLRDKLVIPHHSVYFGAMVLNVLLRLTWLQTVLDFQVSFLHKQTLITIVDSLEIIRRGMHLYIQTMIIILIHFFRLENEHLNNVGKYRAFKSVPLPFHYDEDEDKEG</sequence>
<accession>A0AAD8N4H3</accession>
<proteinExistence type="predicted"/>
<keyword evidence="2 5" id="KW-0812">Transmembrane</keyword>
<dbReference type="GO" id="GO:0005886">
    <property type="term" value="C:plasma membrane"/>
    <property type="evidence" value="ECO:0007669"/>
    <property type="project" value="TreeGrafter"/>
</dbReference>
<keyword evidence="8" id="KW-1185">Reference proteome</keyword>
<dbReference type="PROSITE" id="PS51380">
    <property type="entry name" value="EXS"/>
    <property type="match status" value="1"/>
</dbReference>
<evidence type="ECO:0000313" key="7">
    <source>
        <dbReference type="EMBL" id="KAK1396259.1"/>
    </source>
</evidence>
<protein>
    <submittedName>
        <fullName evidence="7">EXS domain-containing protein</fullName>
    </submittedName>
</protein>
<evidence type="ECO:0000256" key="3">
    <source>
        <dbReference type="ARBA" id="ARBA00022989"/>
    </source>
</evidence>
<dbReference type="AlphaFoldDB" id="A0AAD8N4H3"/>
<comment type="caution">
    <text evidence="7">The sequence shown here is derived from an EMBL/GenBank/DDBJ whole genome shotgun (WGS) entry which is preliminary data.</text>
</comment>
<evidence type="ECO:0000256" key="5">
    <source>
        <dbReference type="SAM" id="Phobius"/>
    </source>
</evidence>
<evidence type="ECO:0000256" key="4">
    <source>
        <dbReference type="ARBA" id="ARBA00023136"/>
    </source>
</evidence>
<feature type="transmembrane region" description="Helical" evidence="5">
    <location>
        <begin position="80"/>
        <end position="100"/>
    </location>
</feature>
<evidence type="ECO:0000313" key="8">
    <source>
        <dbReference type="Proteomes" id="UP001237642"/>
    </source>
</evidence>
<dbReference type="GO" id="GO:0000822">
    <property type="term" value="F:inositol hexakisphosphate binding"/>
    <property type="evidence" value="ECO:0007669"/>
    <property type="project" value="TreeGrafter"/>
</dbReference>
<feature type="transmembrane region" description="Helical" evidence="5">
    <location>
        <begin position="120"/>
        <end position="141"/>
    </location>
</feature>
<keyword evidence="3 5" id="KW-1133">Transmembrane helix</keyword>
<feature type="domain" description="EXS" evidence="6">
    <location>
        <begin position="196"/>
        <end position="402"/>
    </location>
</feature>
<reference evidence="7" key="2">
    <citation type="submission" date="2023-05" db="EMBL/GenBank/DDBJ databases">
        <authorList>
            <person name="Schelkunov M.I."/>
        </authorList>
    </citation>
    <scope>NUCLEOTIDE SEQUENCE</scope>
    <source>
        <strain evidence="7">Hsosn_3</strain>
        <tissue evidence="7">Leaf</tissue>
    </source>
</reference>
<organism evidence="7 8">
    <name type="scientific">Heracleum sosnowskyi</name>
    <dbReference type="NCBI Taxonomy" id="360622"/>
    <lineage>
        <taxon>Eukaryota</taxon>
        <taxon>Viridiplantae</taxon>
        <taxon>Streptophyta</taxon>
        <taxon>Embryophyta</taxon>
        <taxon>Tracheophyta</taxon>
        <taxon>Spermatophyta</taxon>
        <taxon>Magnoliopsida</taxon>
        <taxon>eudicotyledons</taxon>
        <taxon>Gunneridae</taxon>
        <taxon>Pentapetalae</taxon>
        <taxon>asterids</taxon>
        <taxon>campanulids</taxon>
        <taxon>Apiales</taxon>
        <taxon>Apiaceae</taxon>
        <taxon>Apioideae</taxon>
        <taxon>apioid superclade</taxon>
        <taxon>Tordylieae</taxon>
        <taxon>Tordyliinae</taxon>
        <taxon>Heracleum</taxon>
    </lineage>
</organism>
<dbReference type="Proteomes" id="UP001237642">
    <property type="component" value="Unassembled WGS sequence"/>
</dbReference>
<dbReference type="EMBL" id="JAUIZM010000002">
    <property type="protein sequence ID" value="KAK1396259.1"/>
    <property type="molecule type" value="Genomic_DNA"/>
</dbReference>
<name>A0AAD8N4H3_9APIA</name>
<comment type="subcellular location">
    <subcellularLocation>
        <location evidence="1">Membrane</location>
        <topology evidence="1">Multi-pass membrane protein</topology>
    </subcellularLocation>
</comment>
<dbReference type="GO" id="GO:0016036">
    <property type="term" value="P:cellular response to phosphate starvation"/>
    <property type="evidence" value="ECO:0007669"/>
    <property type="project" value="TreeGrafter"/>
</dbReference>
<dbReference type="GO" id="GO:0006817">
    <property type="term" value="P:phosphate ion transport"/>
    <property type="evidence" value="ECO:0007669"/>
    <property type="project" value="TreeGrafter"/>
</dbReference>
<keyword evidence="4 5" id="KW-0472">Membrane</keyword>
<feature type="transmembrane region" description="Helical" evidence="5">
    <location>
        <begin position="261"/>
        <end position="287"/>
    </location>
</feature>
<feature type="transmembrane region" description="Helical" evidence="5">
    <location>
        <begin position="37"/>
        <end position="59"/>
    </location>
</feature>
<dbReference type="GO" id="GO:0005802">
    <property type="term" value="C:trans-Golgi network"/>
    <property type="evidence" value="ECO:0007669"/>
    <property type="project" value="TreeGrafter"/>
</dbReference>
<evidence type="ECO:0000256" key="1">
    <source>
        <dbReference type="ARBA" id="ARBA00004141"/>
    </source>
</evidence>
<reference evidence="7" key="1">
    <citation type="submission" date="2023-02" db="EMBL/GenBank/DDBJ databases">
        <title>Genome of toxic invasive species Heracleum sosnowskyi carries increased number of genes despite the absence of recent whole-genome duplications.</title>
        <authorList>
            <person name="Schelkunov M."/>
            <person name="Shtratnikova V."/>
            <person name="Makarenko M."/>
            <person name="Klepikova A."/>
            <person name="Omelchenko D."/>
            <person name="Novikova G."/>
            <person name="Obukhova E."/>
            <person name="Bogdanov V."/>
            <person name="Penin A."/>
            <person name="Logacheva M."/>
        </authorList>
    </citation>
    <scope>NUCLEOTIDE SEQUENCE</scope>
    <source>
        <strain evidence="7">Hsosn_3</strain>
        <tissue evidence="7">Leaf</tissue>
    </source>
</reference>
<gene>
    <name evidence="7" type="ORF">POM88_006122</name>
</gene>
<dbReference type="PANTHER" id="PTHR10783">
    <property type="entry name" value="XENOTROPIC AND POLYTROPIC RETROVIRUS RECEPTOR 1-RELATED"/>
    <property type="match status" value="1"/>
</dbReference>
<dbReference type="InterPro" id="IPR004342">
    <property type="entry name" value="EXS_C"/>
</dbReference>
<feature type="transmembrane region" description="Helical" evidence="5">
    <location>
        <begin position="308"/>
        <end position="328"/>
    </location>
</feature>
<dbReference type="PANTHER" id="PTHR10783:SF4">
    <property type="entry name" value="PHOSPHATE TRANSPORTER PHO1 HOMOLOG 3"/>
    <property type="match status" value="1"/>
</dbReference>
<feature type="transmembrane region" description="Helical" evidence="5">
    <location>
        <begin position="161"/>
        <end position="180"/>
    </location>
</feature>